<evidence type="ECO:0000256" key="1">
    <source>
        <dbReference type="ARBA" id="ARBA00038242"/>
    </source>
</evidence>
<proteinExistence type="inferred from homology"/>
<protein>
    <submittedName>
        <fullName evidence="4">Kirola</fullName>
    </submittedName>
</protein>
<evidence type="ECO:0000259" key="2">
    <source>
        <dbReference type="SMART" id="SM01037"/>
    </source>
</evidence>
<dbReference type="KEGG" id="soe:110805859"/>
<reference evidence="4" key="2">
    <citation type="submission" date="2025-08" db="UniProtKB">
        <authorList>
            <consortium name="RefSeq"/>
        </authorList>
    </citation>
    <scope>IDENTIFICATION</scope>
    <source>
        <tissue evidence="4">Leaf</tissue>
    </source>
</reference>
<dbReference type="GO" id="GO:0006952">
    <property type="term" value="P:defense response"/>
    <property type="evidence" value="ECO:0007669"/>
    <property type="project" value="InterPro"/>
</dbReference>
<dbReference type="Gene3D" id="3.30.530.20">
    <property type="match status" value="1"/>
</dbReference>
<dbReference type="InterPro" id="IPR052006">
    <property type="entry name" value="MLP-like"/>
</dbReference>
<dbReference type="PANTHER" id="PTHR31338">
    <property type="entry name" value="POLYKETIDE CYCLASE/DEHYDRASE AND LIPID TRANSPORT SUPERFAMILY PROTEIN"/>
    <property type="match status" value="1"/>
</dbReference>
<evidence type="ECO:0000313" key="3">
    <source>
        <dbReference type="Proteomes" id="UP000813463"/>
    </source>
</evidence>
<dbReference type="RefSeq" id="XP_021867174.1">
    <property type="nucleotide sequence ID" value="XM_022011482.2"/>
</dbReference>
<reference evidence="3" key="1">
    <citation type="journal article" date="2021" name="Nat. Commun.">
        <title>Genomic analyses provide insights into spinach domestication and the genetic basis of agronomic traits.</title>
        <authorList>
            <person name="Cai X."/>
            <person name="Sun X."/>
            <person name="Xu C."/>
            <person name="Sun H."/>
            <person name="Wang X."/>
            <person name="Ge C."/>
            <person name="Zhang Z."/>
            <person name="Wang Q."/>
            <person name="Fei Z."/>
            <person name="Jiao C."/>
            <person name="Wang Q."/>
        </authorList>
    </citation>
    <scope>NUCLEOTIDE SEQUENCE [LARGE SCALE GENOMIC DNA]</scope>
    <source>
        <strain evidence="3">cv. Varoflay</strain>
    </source>
</reference>
<dbReference type="SUPFAM" id="SSF55961">
    <property type="entry name" value="Bet v1-like"/>
    <property type="match status" value="1"/>
</dbReference>
<dbReference type="Pfam" id="PF00407">
    <property type="entry name" value="Bet_v_1"/>
    <property type="match status" value="1"/>
</dbReference>
<accession>A0A9R0KD28</accession>
<dbReference type="GeneID" id="110805859"/>
<comment type="similarity">
    <text evidence="1">Belongs to the MLP family.</text>
</comment>
<name>A0A9R0KD28_SPIOL</name>
<dbReference type="OrthoDB" id="1072116at2759"/>
<dbReference type="InterPro" id="IPR000916">
    <property type="entry name" value="Bet_v_I/MLP"/>
</dbReference>
<dbReference type="Proteomes" id="UP000813463">
    <property type="component" value="Chromosome 1"/>
</dbReference>
<dbReference type="SMART" id="SM01037">
    <property type="entry name" value="Bet_v_1"/>
    <property type="match status" value="1"/>
</dbReference>
<dbReference type="InterPro" id="IPR023393">
    <property type="entry name" value="START-like_dom_sf"/>
</dbReference>
<dbReference type="PANTHER" id="PTHR31338:SF16">
    <property type="entry name" value="POLYKETIDE CYCLASE_DEHYDRASE AND LIPID TRANSPORT SUPERFAMILY PROTEIN"/>
    <property type="match status" value="1"/>
</dbReference>
<gene>
    <name evidence="4" type="primary">LOC110805859</name>
</gene>
<sequence length="156" mass="18027">MAQLQRVGGQIELKCEAEKMFEVWAHKIYLVQNMCPSKVQKTVLNHGEWHKVGAVLTGNYVINNIGECASIKTRVDEIDEEKKSVRHSYHEGYIMENYYKTFKSKMQAIPNNNNNGCIVMWSFEYEKMNQDAPEPTAYVDFMLAMAKDIDSYLCKA</sequence>
<feature type="domain" description="Bet v I/Major latex protein" evidence="2">
    <location>
        <begin position="2"/>
        <end position="156"/>
    </location>
</feature>
<organism evidence="3 4">
    <name type="scientific">Spinacia oleracea</name>
    <name type="common">Spinach</name>
    <dbReference type="NCBI Taxonomy" id="3562"/>
    <lineage>
        <taxon>Eukaryota</taxon>
        <taxon>Viridiplantae</taxon>
        <taxon>Streptophyta</taxon>
        <taxon>Embryophyta</taxon>
        <taxon>Tracheophyta</taxon>
        <taxon>Spermatophyta</taxon>
        <taxon>Magnoliopsida</taxon>
        <taxon>eudicotyledons</taxon>
        <taxon>Gunneridae</taxon>
        <taxon>Pentapetalae</taxon>
        <taxon>Caryophyllales</taxon>
        <taxon>Chenopodiaceae</taxon>
        <taxon>Chenopodioideae</taxon>
        <taxon>Anserineae</taxon>
        <taxon>Spinacia</taxon>
    </lineage>
</organism>
<dbReference type="AlphaFoldDB" id="A0A9R0KD28"/>
<keyword evidence="3" id="KW-1185">Reference proteome</keyword>
<evidence type="ECO:0000313" key="4">
    <source>
        <dbReference type="RefSeq" id="XP_021867174.1"/>
    </source>
</evidence>